<accession>A0A6P4ATR0</accession>
<dbReference type="GO" id="GO:0003700">
    <property type="term" value="F:DNA-binding transcription factor activity"/>
    <property type="evidence" value="ECO:0007669"/>
    <property type="project" value="InterPro"/>
</dbReference>
<keyword evidence="3" id="KW-0238">DNA-binding</keyword>
<feature type="compositionally biased region" description="Basic and acidic residues" evidence="7">
    <location>
        <begin position="174"/>
        <end position="199"/>
    </location>
</feature>
<dbReference type="RefSeq" id="XP_015898988.1">
    <property type="nucleotide sequence ID" value="XM_016043502.4"/>
</dbReference>
<evidence type="ECO:0000256" key="2">
    <source>
        <dbReference type="ARBA" id="ARBA00023015"/>
    </source>
</evidence>
<dbReference type="GO" id="GO:0005634">
    <property type="term" value="C:nucleus"/>
    <property type="evidence" value="ECO:0007669"/>
    <property type="project" value="UniProtKB-SubCell"/>
</dbReference>
<feature type="region of interest" description="Disordered" evidence="7">
    <location>
        <begin position="142"/>
        <end position="199"/>
    </location>
</feature>
<dbReference type="AlphaFoldDB" id="A0A6P4ATR0"/>
<dbReference type="InParanoid" id="A0A6P4ATR0"/>
<name>A0A6P4ATR0_ZIZJJ</name>
<evidence type="ECO:0000256" key="1">
    <source>
        <dbReference type="ARBA" id="ARBA00004123"/>
    </source>
</evidence>
<evidence type="ECO:0000259" key="8">
    <source>
        <dbReference type="PROSITE" id="PS51032"/>
    </source>
</evidence>
<evidence type="ECO:0000256" key="4">
    <source>
        <dbReference type="ARBA" id="ARBA00023163"/>
    </source>
</evidence>
<dbReference type="GO" id="GO:0006950">
    <property type="term" value="P:response to stress"/>
    <property type="evidence" value="ECO:0007669"/>
    <property type="project" value="TreeGrafter"/>
</dbReference>
<dbReference type="PROSITE" id="PS51032">
    <property type="entry name" value="AP2_ERF"/>
    <property type="match status" value="1"/>
</dbReference>
<dbReference type="GO" id="GO:0045893">
    <property type="term" value="P:positive regulation of DNA-templated transcription"/>
    <property type="evidence" value="ECO:0007669"/>
    <property type="project" value="TreeGrafter"/>
</dbReference>
<keyword evidence="9" id="KW-1185">Reference proteome</keyword>
<dbReference type="KEGG" id="zju:107432378"/>
<keyword evidence="5" id="KW-0539">Nucleus</keyword>
<evidence type="ECO:0000256" key="5">
    <source>
        <dbReference type="ARBA" id="ARBA00023242"/>
    </source>
</evidence>
<dbReference type="InterPro" id="IPR016177">
    <property type="entry name" value="DNA-bd_dom_sf"/>
</dbReference>
<feature type="compositionally biased region" description="Basic residues" evidence="7">
    <location>
        <begin position="7"/>
        <end position="17"/>
    </location>
</feature>
<reference evidence="10" key="1">
    <citation type="submission" date="2025-08" db="UniProtKB">
        <authorList>
            <consortium name="RefSeq"/>
        </authorList>
    </citation>
    <scope>IDENTIFICATION</scope>
    <source>
        <tissue evidence="10">Seedling</tissue>
    </source>
</reference>
<feature type="region of interest" description="Disordered" evidence="7">
    <location>
        <begin position="1"/>
        <end position="28"/>
    </location>
</feature>
<dbReference type="GeneID" id="107432378"/>
<protein>
    <submittedName>
        <fullName evidence="10">Dehydration-responsive element-binding protein 2F</fullName>
    </submittedName>
</protein>
<dbReference type="FunCoup" id="A0A6P4ATR0">
    <property type="interactions" value="353"/>
</dbReference>
<comment type="subcellular location">
    <subcellularLocation>
        <location evidence="1">Nucleus</location>
    </subcellularLocation>
</comment>
<sequence>MENYKKSPLKPWKKGPTRGKGGPQNATCEYRGVRQRTWGKWVAEIREPKKRTRLWLGSFATAEEAAMAYDEAARRLYGPDAYLNLPHLQSNSSNSPIKSQKFKWFPSKNFISMFPSCGLLNINAQPSVHVIHQRLQELKQNGVLSQTTSSSSTSSSSDSKQLEAVQITTQLENPSEKEKDMEISSDKMVKDQDQDQEKPQIDLNEFLQQLGVLKGGREAEEGSCYAVPESPFKELNDHELGDFTEQSFDWDTLMEMQGIHADDDQAAEANNSTFQAYDVNEELGFPNSIWNF</sequence>
<feature type="compositionally biased region" description="Low complexity" evidence="7">
    <location>
        <begin position="145"/>
        <end position="159"/>
    </location>
</feature>
<organism evidence="9 10">
    <name type="scientific">Ziziphus jujuba</name>
    <name type="common">Chinese jujube</name>
    <name type="synonym">Ziziphus sativa</name>
    <dbReference type="NCBI Taxonomy" id="326968"/>
    <lineage>
        <taxon>Eukaryota</taxon>
        <taxon>Viridiplantae</taxon>
        <taxon>Streptophyta</taxon>
        <taxon>Embryophyta</taxon>
        <taxon>Tracheophyta</taxon>
        <taxon>Spermatophyta</taxon>
        <taxon>Magnoliopsida</taxon>
        <taxon>eudicotyledons</taxon>
        <taxon>Gunneridae</taxon>
        <taxon>Pentapetalae</taxon>
        <taxon>rosids</taxon>
        <taxon>fabids</taxon>
        <taxon>Rosales</taxon>
        <taxon>Rhamnaceae</taxon>
        <taxon>Paliureae</taxon>
        <taxon>Ziziphus</taxon>
    </lineage>
</organism>
<proteinExistence type="inferred from homology"/>
<evidence type="ECO:0000313" key="10">
    <source>
        <dbReference type="RefSeq" id="XP_015898988.1"/>
    </source>
</evidence>
<dbReference type="SMART" id="SM00380">
    <property type="entry name" value="AP2"/>
    <property type="match status" value="1"/>
</dbReference>
<dbReference type="Proteomes" id="UP001652623">
    <property type="component" value="Chromosome 11"/>
</dbReference>
<evidence type="ECO:0000313" key="9">
    <source>
        <dbReference type="Proteomes" id="UP001652623"/>
    </source>
</evidence>
<keyword evidence="2" id="KW-0805">Transcription regulation</keyword>
<keyword evidence="4" id="KW-0804">Transcription</keyword>
<gene>
    <name evidence="10" type="primary">LOC107432378</name>
</gene>
<dbReference type="PANTHER" id="PTHR31241">
    <property type="entry name" value="DEHYDRATION-RESPONSIVE ELEMENT-BINDING PROTEIN 2C"/>
    <property type="match status" value="1"/>
</dbReference>
<dbReference type="PRINTS" id="PR00367">
    <property type="entry name" value="ETHRSPELEMNT"/>
</dbReference>
<evidence type="ECO:0000256" key="6">
    <source>
        <dbReference type="ARBA" id="ARBA00024343"/>
    </source>
</evidence>
<evidence type="ECO:0000256" key="3">
    <source>
        <dbReference type="ARBA" id="ARBA00023125"/>
    </source>
</evidence>
<dbReference type="Pfam" id="PF00847">
    <property type="entry name" value="AP2"/>
    <property type="match status" value="1"/>
</dbReference>
<dbReference type="PANTHER" id="PTHR31241:SF2">
    <property type="entry name" value="DEHYDRATION-RESPONSIVE ELEMENT-BINDING PROTEIN 2F"/>
    <property type="match status" value="1"/>
</dbReference>
<dbReference type="GO" id="GO:0000976">
    <property type="term" value="F:transcription cis-regulatory region binding"/>
    <property type="evidence" value="ECO:0007669"/>
    <property type="project" value="TreeGrafter"/>
</dbReference>
<dbReference type="CDD" id="cd00018">
    <property type="entry name" value="AP2"/>
    <property type="match status" value="1"/>
</dbReference>
<dbReference type="Gene3D" id="3.30.730.10">
    <property type="entry name" value="AP2/ERF domain"/>
    <property type="match status" value="1"/>
</dbReference>
<feature type="domain" description="AP2/ERF" evidence="8">
    <location>
        <begin position="29"/>
        <end position="86"/>
    </location>
</feature>
<dbReference type="FunFam" id="3.30.730.10:FF:000001">
    <property type="entry name" value="Ethylene-responsive transcription factor 2"/>
    <property type="match status" value="1"/>
</dbReference>
<evidence type="ECO:0000256" key="7">
    <source>
        <dbReference type="SAM" id="MobiDB-lite"/>
    </source>
</evidence>
<comment type="similarity">
    <text evidence="6">Belongs to the AP2/ERF transcription factor family. ERF subfamily.</text>
</comment>
<dbReference type="InterPro" id="IPR036955">
    <property type="entry name" value="AP2/ERF_dom_sf"/>
</dbReference>
<dbReference type="InterPro" id="IPR001471">
    <property type="entry name" value="AP2/ERF_dom"/>
</dbReference>
<dbReference type="SUPFAM" id="SSF54171">
    <property type="entry name" value="DNA-binding domain"/>
    <property type="match status" value="1"/>
</dbReference>